<proteinExistence type="predicted"/>
<dbReference type="Proteomes" id="UP000612893">
    <property type="component" value="Unassembled WGS sequence"/>
</dbReference>
<evidence type="ECO:0000313" key="2">
    <source>
        <dbReference type="EMBL" id="MBJ7596478.1"/>
    </source>
</evidence>
<protein>
    <submittedName>
        <fullName evidence="2">Uncharacterized protein</fullName>
    </submittedName>
</protein>
<keyword evidence="3" id="KW-1185">Reference proteome</keyword>
<name>A0A934N719_9BACT</name>
<dbReference type="AlphaFoldDB" id="A0A934N719"/>
<evidence type="ECO:0000313" key="3">
    <source>
        <dbReference type="Proteomes" id="UP000612893"/>
    </source>
</evidence>
<organism evidence="2 3">
    <name type="scientific">Candidatus Nephthysia bennettiae</name>
    <dbReference type="NCBI Taxonomy" id="3127016"/>
    <lineage>
        <taxon>Bacteria</taxon>
        <taxon>Bacillati</taxon>
        <taxon>Candidatus Dormiibacterota</taxon>
        <taxon>Candidatus Dormibacteria</taxon>
        <taxon>Candidatus Dormibacterales</taxon>
        <taxon>Candidatus Dormibacteraceae</taxon>
        <taxon>Candidatus Nephthysia</taxon>
    </lineage>
</organism>
<dbReference type="EMBL" id="JAEKNR010000003">
    <property type="protein sequence ID" value="MBJ7596478.1"/>
    <property type="molecule type" value="Genomic_DNA"/>
</dbReference>
<gene>
    <name evidence="2" type="ORF">JF922_00090</name>
</gene>
<accession>A0A934N719</accession>
<comment type="caution">
    <text evidence="2">The sequence shown here is derived from an EMBL/GenBank/DDBJ whole genome shotgun (WGS) entry which is preliminary data.</text>
</comment>
<evidence type="ECO:0000256" key="1">
    <source>
        <dbReference type="SAM" id="MobiDB-lite"/>
    </source>
</evidence>
<feature type="region of interest" description="Disordered" evidence="1">
    <location>
        <begin position="34"/>
        <end position="54"/>
    </location>
</feature>
<sequence>MGDVRDALGLIGGQGAQEMLLIQLGQHAVLEARQREHRAGRRLEGQPPNPDSPA</sequence>
<reference evidence="2" key="1">
    <citation type="submission" date="2020-10" db="EMBL/GenBank/DDBJ databases">
        <title>Ca. Dormibacterota MAGs.</title>
        <authorList>
            <person name="Montgomery K."/>
        </authorList>
    </citation>
    <scope>NUCLEOTIDE SEQUENCE [LARGE SCALE GENOMIC DNA]</scope>
    <source>
        <strain evidence="2">SC8812_S17_10</strain>
    </source>
</reference>